<feature type="transmembrane region" description="Helical" evidence="8">
    <location>
        <begin position="227"/>
        <end position="246"/>
    </location>
</feature>
<feature type="transmembrane region" description="Helical" evidence="8">
    <location>
        <begin position="7"/>
        <end position="32"/>
    </location>
</feature>
<evidence type="ECO:0000256" key="4">
    <source>
        <dbReference type="ARBA" id="ARBA00022475"/>
    </source>
</evidence>
<dbReference type="AlphaFoldDB" id="A0A369WEM1"/>
<sequence>MITDPLFYLFAIPAVLIVGISKGGLGGGLGLIAVPLMSMAVSPFQAAAIMLPILCVMDLVSMWGFRGNYDRRNLVILLPAAVLGIGIGALSFQYLSESHIKLIIGVIALLFTANFWLNKLRRRVPRKTQADTLKGSLWGTLAGFTSFSVHAGGPPMNIYLLPQQLDKTLFAGTTVIFFAVINYVKLVPYTLMGMLESGNLLTSLALMIFAPIGVYTGIWMHKRINENLFYLLCYGLLFLTSLKILVEGFNELLL</sequence>
<keyword evidence="3" id="KW-0813">Transport</keyword>
<keyword evidence="6 8" id="KW-1133">Transmembrane helix</keyword>
<dbReference type="Proteomes" id="UP000253769">
    <property type="component" value="Unassembled WGS sequence"/>
</dbReference>
<dbReference type="EMBL" id="QQOH01000003">
    <property type="protein sequence ID" value="RDE19743.1"/>
    <property type="molecule type" value="Genomic_DNA"/>
</dbReference>
<organism evidence="9 10">
    <name type="scientific">Motiliproteus coralliicola</name>
    <dbReference type="NCBI Taxonomy" id="2283196"/>
    <lineage>
        <taxon>Bacteria</taxon>
        <taxon>Pseudomonadati</taxon>
        <taxon>Pseudomonadota</taxon>
        <taxon>Gammaproteobacteria</taxon>
        <taxon>Oceanospirillales</taxon>
        <taxon>Oceanospirillaceae</taxon>
        <taxon>Motiliproteus</taxon>
    </lineage>
</organism>
<comment type="subcellular location">
    <subcellularLocation>
        <location evidence="1 8">Cell membrane</location>
        <topology evidence="1 8">Multi-pass membrane protein</topology>
    </subcellularLocation>
</comment>
<dbReference type="InterPro" id="IPR002781">
    <property type="entry name" value="TM_pro_TauE-like"/>
</dbReference>
<accession>A0A369WEM1</accession>
<keyword evidence="5 8" id="KW-0812">Transmembrane</keyword>
<evidence type="ECO:0000313" key="9">
    <source>
        <dbReference type="EMBL" id="RDE19743.1"/>
    </source>
</evidence>
<evidence type="ECO:0000256" key="6">
    <source>
        <dbReference type="ARBA" id="ARBA00022989"/>
    </source>
</evidence>
<keyword evidence="10" id="KW-1185">Reference proteome</keyword>
<feature type="transmembrane region" description="Helical" evidence="8">
    <location>
        <begin position="169"/>
        <end position="188"/>
    </location>
</feature>
<dbReference type="PANTHER" id="PTHR30269">
    <property type="entry name" value="TRANSMEMBRANE PROTEIN YFCA"/>
    <property type="match status" value="1"/>
</dbReference>
<evidence type="ECO:0000256" key="1">
    <source>
        <dbReference type="ARBA" id="ARBA00004651"/>
    </source>
</evidence>
<feature type="transmembrane region" description="Helical" evidence="8">
    <location>
        <begin position="74"/>
        <end position="94"/>
    </location>
</feature>
<proteinExistence type="inferred from homology"/>
<dbReference type="InterPro" id="IPR052017">
    <property type="entry name" value="TSUP"/>
</dbReference>
<keyword evidence="7 8" id="KW-0472">Membrane</keyword>
<protein>
    <recommendedName>
        <fullName evidence="8">Probable membrane transporter protein</fullName>
    </recommendedName>
</protein>
<dbReference type="GO" id="GO:0005886">
    <property type="term" value="C:plasma membrane"/>
    <property type="evidence" value="ECO:0007669"/>
    <property type="project" value="UniProtKB-SubCell"/>
</dbReference>
<feature type="transmembrane region" description="Helical" evidence="8">
    <location>
        <begin position="200"/>
        <end position="220"/>
    </location>
</feature>
<evidence type="ECO:0000313" key="10">
    <source>
        <dbReference type="Proteomes" id="UP000253769"/>
    </source>
</evidence>
<comment type="caution">
    <text evidence="9">The sequence shown here is derived from an EMBL/GenBank/DDBJ whole genome shotgun (WGS) entry which is preliminary data.</text>
</comment>
<comment type="similarity">
    <text evidence="2 8">Belongs to the 4-toluene sulfonate uptake permease (TSUP) (TC 2.A.102) family.</text>
</comment>
<evidence type="ECO:0000256" key="7">
    <source>
        <dbReference type="ARBA" id="ARBA00023136"/>
    </source>
</evidence>
<feature type="transmembrane region" description="Helical" evidence="8">
    <location>
        <begin position="100"/>
        <end position="117"/>
    </location>
</feature>
<dbReference type="OrthoDB" id="7028171at2"/>
<feature type="transmembrane region" description="Helical" evidence="8">
    <location>
        <begin position="44"/>
        <end position="65"/>
    </location>
</feature>
<name>A0A369WEM1_9GAMM</name>
<keyword evidence="4 8" id="KW-1003">Cell membrane</keyword>
<gene>
    <name evidence="9" type="ORF">DV711_12760</name>
</gene>
<evidence type="ECO:0000256" key="3">
    <source>
        <dbReference type="ARBA" id="ARBA00022448"/>
    </source>
</evidence>
<evidence type="ECO:0000256" key="5">
    <source>
        <dbReference type="ARBA" id="ARBA00022692"/>
    </source>
</evidence>
<dbReference type="RefSeq" id="WP_114696088.1">
    <property type="nucleotide sequence ID" value="NZ_QQOH01000003.1"/>
</dbReference>
<reference evidence="9 10" key="1">
    <citation type="submission" date="2018-07" db="EMBL/GenBank/DDBJ databases">
        <title>Motiliproteus coralliicola sp. nov., a bacterium isolated from Coral.</title>
        <authorList>
            <person name="Wang G."/>
        </authorList>
    </citation>
    <scope>NUCLEOTIDE SEQUENCE [LARGE SCALE GENOMIC DNA]</scope>
    <source>
        <strain evidence="9 10">C34</strain>
    </source>
</reference>
<evidence type="ECO:0000256" key="2">
    <source>
        <dbReference type="ARBA" id="ARBA00009142"/>
    </source>
</evidence>
<dbReference type="Pfam" id="PF01925">
    <property type="entry name" value="TauE"/>
    <property type="match status" value="1"/>
</dbReference>
<dbReference type="PANTHER" id="PTHR30269:SF37">
    <property type="entry name" value="MEMBRANE TRANSPORTER PROTEIN"/>
    <property type="match status" value="1"/>
</dbReference>
<evidence type="ECO:0000256" key="8">
    <source>
        <dbReference type="RuleBase" id="RU363041"/>
    </source>
</evidence>